<organism evidence="4 5">
    <name type="scientific">Chrysochromulina tobinii</name>
    <dbReference type="NCBI Taxonomy" id="1460289"/>
    <lineage>
        <taxon>Eukaryota</taxon>
        <taxon>Haptista</taxon>
        <taxon>Haptophyta</taxon>
        <taxon>Prymnesiophyceae</taxon>
        <taxon>Prymnesiales</taxon>
        <taxon>Chrysochromulinaceae</taxon>
        <taxon>Chrysochromulina</taxon>
    </lineage>
</organism>
<dbReference type="Proteomes" id="UP000037460">
    <property type="component" value="Unassembled WGS sequence"/>
</dbReference>
<gene>
    <name evidence="4" type="ORF">Ctob_008295</name>
</gene>
<evidence type="ECO:0000313" key="5">
    <source>
        <dbReference type="Proteomes" id="UP000037460"/>
    </source>
</evidence>
<dbReference type="PROSITE" id="PS00018">
    <property type="entry name" value="EF_HAND_1"/>
    <property type="match status" value="1"/>
</dbReference>
<sequence length="221" mass="23708">MMAASESSQRIAAKGGKGGKGGRGDTGRGRGRGGVTKPAHNLQQQWHGDEYLQQQQQGKGGGKGGGKGARGKGGGGAKNFWEARPDLAKLRTLQLDDAAKEQLGALFGMMDANGDGFLRLDDFEIIASRSSTLPQAAKHKALQYFTKLQEELDFNSDGKIEPDEFIRGMIKIAYQKPVDQMLRTPPAGTDSIDYAISRLEVAANNAVKELCKGLAAWMQSI</sequence>
<evidence type="ECO:0000256" key="1">
    <source>
        <dbReference type="ARBA" id="ARBA00022837"/>
    </source>
</evidence>
<dbReference type="GO" id="GO:0005509">
    <property type="term" value="F:calcium ion binding"/>
    <property type="evidence" value="ECO:0007669"/>
    <property type="project" value="InterPro"/>
</dbReference>
<dbReference type="EMBL" id="JWZX01003256">
    <property type="protein sequence ID" value="KOO22722.1"/>
    <property type="molecule type" value="Genomic_DNA"/>
</dbReference>
<feature type="region of interest" description="Disordered" evidence="2">
    <location>
        <begin position="1"/>
        <end position="80"/>
    </location>
</feature>
<proteinExistence type="predicted"/>
<feature type="domain" description="EF-hand" evidence="3">
    <location>
        <begin position="140"/>
        <end position="175"/>
    </location>
</feature>
<dbReference type="InterPro" id="IPR018247">
    <property type="entry name" value="EF_Hand_1_Ca_BS"/>
</dbReference>
<evidence type="ECO:0000259" key="3">
    <source>
        <dbReference type="PROSITE" id="PS50222"/>
    </source>
</evidence>
<feature type="compositionally biased region" description="Gly residues" evidence="2">
    <location>
        <begin position="58"/>
        <end position="77"/>
    </location>
</feature>
<feature type="compositionally biased region" description="Polar residues" evidence="2">
    <location>
        <begin position="1"/>
        <end position="10"/>
    </location>
</feature>
<dbReference type="SMART" id="SM00054">
    <property type="entry name" value="EFh"/>
    <property type="match status" value="2"/>
</dbReference>
<dbReference type="InterPro" id="IPR011992">
    <property type="entry name" value="EF-hand-dom_pair"/>
</dbReference>
<accession>A0A0M0J8N9</accession>
<evidence type="ECO:0000256" key="2">
    <source>
        <dbReference type="SAM" id="MobiDB-lite"/>
    </source>
</evidence>
<dbReference type="CDD" id="cd00051">
    <property type="entry name" value="EFh"/>
    <property type="match status" value="1"/>
</dbReference>
<feature type="domain" description="EF-hand" evidence="3">
    <location>
        <begin position="98"/>
        <end position="133"/>
    </location>
</feature>
<dbReference type="PROSITE" id="PS50222">
    <property type="entry name" value="EF_HAND_2"/>
    <property type="match status" value="2"/>
</dbReference>
<keyword evidence="1" id="KW-0106">Calcium</keyword>
<keyword evidence="5" id="KW-1185">Reference proteome</keyword>
<comment type="caution">
    <text evidence="4">The sequence shown here is derived from an EMBL/GenBank/DDBJ whole genome shotgun (WGS) entry which is preliminary data.</text>
</comment>
<reference evidence="5" key="1">
    <citation type="journal article" date="2015" name="PLoS Genet.">
        <title>Genome Sequence and Transcriptome Analyses of Chrysochromulina tobin: Metabolic Tools for Enhanced Algal Fitness in the Prominent Order Prymnesiales (Haptophyceae).</title>
        <authorList>
            <person name="Hovde B.T."/>
            <person name="Deodato C.R."/>
            <person name="Hunsperger H.M."/>
            <person name="Ryken S.A."/>
            <person name="Yost W."/>
            <person name="Jha R.K."/>
            <person name="Patterson J."/>
            <person name="Monnat R.J. Jr."/>
            <person name="Barlow S.B."/>
            <person name="Starkenburg S.R."/>
            <person name="Cattolico R.A."/>
        </authorList>
    </citation>
    <scope>NUCLEOTIDE SEQUENCE</scope>
    <source>
        <strain evidence="5">CCMP291</strain>
    </source>
</reference>
<name>A0A0M0J8N9_9EUKA</name>
<dbReference type="InterPro" id="IPR002048">
    <property type="entry name" value="EF_hand_dom"/>
</dbReference>
<protein>
    <recommendedName>
        <fullName evidence="3">EF-hand domain-containing protein</fullName>
    </recommendedName>
</protein>
<dbReference type="AlphaFoldDB" id="A0A0M0J8N9"/>
<dbReference type="SUPFAM" id="SSF47473">
    <property type="entry name" value="EF-hand"/>
    <property type="match status" value="1"/>
</dbReference>
<dbReference type="Gene3D" id="1.10.238.10">
    <property type="entry name" value="EF-hand"/>
    <property type="match status" value="1"/>
</dbReference>
<evidence type="ECO:0000313" key="4">
    <source>
        <dbReference type="EMBL" id="KOO22722.1"/>
    </source>
</evidence>